<protein>
    <submittedName>
        <fullName evidence="1">Uncharacterized protein</fullName>
    </submittedName>
</protein>
<comment type="caution">
    <text evidence="1">The sequence shown here is derived from an EMBL/GenBank/DDBJ whole genome shotgun (WGS) entry which is preliminary data.</text>
</comment>
<dbReference type="EMBL" id="JAIWYP010000004">
    <property type="protein sequence ID" value="KAH3842727.1"/>
    <property type="molecule type" value="Genomic_DNA"/>
</dbReference>
<accession>A0A9D4KP18</accession>
<reference evidence="1" key="1">
    <citation type="journal article" date="2019" name="bioRxiv">
        <title>The Genome of the Zebra Mussel, Dreissena polymorpha: A Resource for Invasive Species Research.</title>
        <authorList>
            <person name="McCartney M.A."/>
            <person name="Auch B."/>
            <person name="Kono T."/>
            <person name="Mallez S."/>
            <person name="Zhang Y."/>
            <person name="Obille A."/>
            <person name="Becker A."/>
            <person name="Abrahante J.E."/>
            <person name="Garbe J."/>
            <person name="Badalamenti J.P."/>
            <person name="Herman A."/>
            <person name="Mangelson H."/>
            <person name="Liachko I."/>
            <person name="Sullivan S."/>
            <person name="Sone E.D."/>
            <person name="Koren S."/>
            <person name="Silverstein K.A.T."/>
            <person name="Beckman K.B."/>
            <person name="Gohl D.M."/>
        </authorList>
    </citation>
    <scope>NUCLEOTIDE SEQUENCE</scope>
    <source>
        <strain evidence="1">Duluth1</strain>
        <tissue evidence="1">Whole animal</tissue>
    </source>
</reference>
<evidence type="ECO:0000313" key="2">
    <source>
        <dbReference type="Proteomes" id="UP000828390"/>
    </source>
</evidence>
<organism evidence="1 2">
    <name type="scientific">Dreissena polymorpha</name>
    <name type="common">Zebra mussel</name>
    <name type="synonym">Mytilus polymorpha</name>
    <dbReference type="NCBI Taxonomy" id="45954"/>
    <lineage>
        <taxon>Eukaryota</taxon>
        <taxon>Metazoa</taxon>
        <taxon>Spiralia</taxon>
        <taxon>Lophotrochozoa</taxon>
        <taxon>Mollusca</taxon>
        <taxon>Bivalvia</taxon>
        <taxon>Autobranchia</taxon>
        <taxon>Heteroconchia</taxon>
        <taxon>Euheterodonta</taxon>
        <taxon>Imparidentia</taxon>
        <taxon>Neoheterodontei</taxon>
        <taxon>Myida</taxon>
        <taxon>Dreissenoidea</taxon>
        <taxon>Dreissenidae</taxon>
        <taxon>Dreissena</taxon>
    </lineage>
</organism>
<name>A0A9D4KP18_DREPO</name>
<evidence type="ECO:0000313" key="1">
    <source>
        <dbReference type="EMBL" id="KAH3842727.1"/>
    </source>
</evidence>
<sequence length="53" mass="6123">MITVRISSLVFTGYSALVSDCPSDCDSLELLKCYPSHVQHNRNWHQRDRKCVI</sequence>
<reference evidence="1" key="2">
    <citation type="submission" date="2020-11" db="EMBL/GenBank/DDBJ databases">
        <authorList>
            <person name="McCartney M.A."/>
            <person name="Auch B."/>
            <person name="Kono T."/>
            <person name="Mallez S."/>
            <person name="Becker A."/>
            <person name="Gohl D.M."/>
            <person name="Silverstein K.A.T."/>
            <person name="Koren S."/>
            <person name="Bechman K.B."/>
            <person name="Herman A."/>
            <person name="Abrahante J.E."/>
            <person name="Garbe J."/>
        </authorList>
    </citation>
    <scope>NUCLEOTIDE SEQUENCE</scope>
    <source>
        <strain evidence="1">Duluth1</strain>
        <tissue evidence="1">Whole animal</tissue>
    </source>
</reference>
<keyword evidence="2" id="KW-1185">Reference proteome</keyword>
<proteinExistence type="predicted"/>
<dbReference type="AlphaFoldDB" id="A0A9D4KP18"/>
<dbReference type="Proteomes" id="UP000828390">
    <property type="component" value="Unassembled WGS sequence"/>
</dbReference>
<gene>
    <name evidence="1" type="ORF">DPMN_116231</name>
</gene>